<evidence type="ECO:0000256" key="2">
    <source>
        <dbReference type="SAM" id="SignalP"/>
    </source>
</evidence>
<feature type="domain" description="Sulfatase-modifying factor enzyme-like" evidence="3">
    <location>
        <begin position="89"/>
        <end position="291"/>
    </location>
</feature>
<accession>A0A975G7E2</accession>
<dbReference type="InterPro" id="IPR042095">
    <property type="entry name" value="SUMF_sf"/>
</dbReference>
<dbReference type="KEGG" id="lamb:KBB96_15065"/>
<evidence type="ECO:0000313" key="5">
    <source>
        <dbReference type="Proteomes" id="UP000676169"/>
    </source>
</evidence>
<dbReference type="PANTHER" id="PTHR23150:SF19">
    <property type="entry name" value="FORMYLGLYCINE-GENERATING ENZYME"/>
    <property type="match status" value="1"/>
</dbReference>
<sequence length="294" mass="31918">MKATPRFIPSLLARAIACFAACFLTHCATTPVSTGGGASSANLQTTTKESPYVNSLGMKFVPIPGTNILMCTTETTIAQYQQSGLPFQGSEYPQSSNHPVVNMTGGDAAKFCEWLSRQDKHTYRLPTEAEWLAAAGKSPGSWPPPGNAGNLAGQELKGSSESERTQLKTEFSKKVPDQHYFYDQQQLAVIRDAMTSKNFLAIGGYTDRHRHTAPVGSYAPNSLGLYDMVGNVSEVCDGWVDKMTGLRVTRGSNWKSAVAYAIRNHERGTLGNSDWPVKSLAHSTTTGFRCVLVR</sequence>
<dbReference type="InterPro" id="IPR051043">
    <property type="entry name" value="Sulfatase_Mod_Factor_Kinase"/>
</dbReference>
<feature type="signal peptide" evidence="2">
    <location>
        <begin position="1"/>
        <end position="20"/>
    </location>
</feature>
<dbReference type="Proteomes" id="UP000676169">
    <property type="component" value="Chromosome"/>
</dbReference>
<evidence type="ECO:0000256" key="1">
    <source>
        <dbReference type="SAM" id="MobiDB-lite"/>
    </source>
</evidence>
<dbReference type="Pfam" id="PF03781">
    <property type="entry name" value="FGE-sulfatase"/>
    <property type="match status" value="1"/>
</dbReference>
<reference evidence="4" key="1">
    <citation type="submission" date="2021-04" db="EMBL/GenBank/DDBJ databases">
        <title>Luteolibacter sp. 32A isolated from the skin of an Anderson's salamander (Ambystoma andersonii).</title>
        <authorList>
            <person name="Spergser J."/>
            <person name="Busse H.-J."/>
        </authorList>
    </citation>
    <scope>NUCLEOTIDE SEQUENCE</scope>
    <source>
        <strain evidence="4">32A</strain>
    </source>
</reference>
<keyword evidence="2" id="KW-0732">Signal</keyword>
<dbReference type="Gene3D" id="3.90.1580.10">
    <property type="entry name" value="paralog of FGE (formylglycine-generating enzyme)"/>
    <property type="match status" value="1"/>
</dbReference>
<feature type="chain" id="PRO_5037494804" evidence="2">
    <location>
        <begin position="21"/>
        <end position="294"/>
    </location>
</feature>
<feature type="region of interest" description="Disordered" evidence="1">
    <location>
        <begin position="135"/>
        <end position="166"/>
    </location>
</feature>
<organism evidence="4 5">
    <name type="scientific">Luteolibacter ambystomatis</name>
    <dbReference type="NCBI Taxonomy" id="2824561"/>
    <lineage>
        <taxon>Bacteria</taxon>
        <taxon>Pseudomonadati</taxon>
        <taxon>Verrucomicrobiota</taxon>
        <taxon>Verrucomicrobiia</taxon>
        <taxon>Verrucomicrobiales</taxon>
        <taxon>Verrucomicrobiaceae</taxon>
        <taxon>Luteolibacter</taxon>
    </lineage>
</organism>
<proteinExistence type="predicted"/>
<dbReference type="RefSeq" id="WP_211630282.1">
    <property type="nucleotide sequence ID" value="NZ_CP073100.1"/>
</dbReference>
<dbReference type="InterPro" id="IPR005532">
    <property type="entry name" value="SUMF_dom"/>
</dbReference>
<dbReference type="AlphaFoldDB" id="A0A975G7E2"/>
<dbReference type="SUPFAM" id="SSF56436">
    <property type="entry name" value="C-type lectin-like"/>
    <property type="match status" value="1"/>
</dbReference>
<name>A0A975G7E2_9BACT</name>
<dbReference type="EMBL" id="CP073100">
    <property type="protein sequence ID" value="QUE50183.1"/>
    <property type="molecule type" value="Genomic_DNA"/>
</dbReference>
<dbReference type="PANTHER" id="PTHR23150">
    <property type="entry name" value="SULFATASE MODIFYING FACTOR 1, 2"/>
    <property type="match status" value="1"/>
</dbReference>
<dbReference type="GO" id="GO:0120147">
    <property type="term" value="F:formylglycine-generating oxidase activity"/>
    <property type="evidence" value="ECO:0007669"/>
    <property type="project" value="TreeGrafter"/>
</dbReference>
<gene>
    <name evidence="4" type="ORF">KBB96_15065</name>
</gene>
<protein>
    <submittedName>
        <fullName evidence="4">SUMF1/EgtB/PvdO family nonheme iron enzyme</fullName>
    </submittedName>
</protein>
<dbReference type="InterPro" id="IPR016187">
    <property type="entry name" value="CTDL_fold"/>
</dbReference>
<evidence type="ECO:0000259" key="3">
    <source>
        <dbReference type="Pfam" id="PF03781"/>
    </source>
</evidence>
<keyword evidence="5" id="KW-1185">Reference proteome</keyword>
<evidence type="ECO:0000313" key="4">
    <source>
        <dbReference type="EMBL" id="QUE50183.1"/>
    </source>
</evidence>